<evidence type="ECO:0000256" key="1">
    <source>
        <dbReference type="ARBA" id="ARBA00022448"/>
    </source>
</evidence>
<keyword evidence="4" id="KW-0677">Repeat</keyword>
<dbReference type="InterPro" id="IPR050107">
    <property type="entry name" value="ABC_carbohydrate_import_ATPase"/>
</dbReference>
<reference evidence="10 11" key="1">
    <citation type="journal article" date="2022" name="Genome Biol. Evol.">
        <title>Host diet, physiology and behaviors set the stage for Lachnospiraceae cladogenesis.</title>
        <authorList>
            <person name="Vera-Ponce De Leon A."/>
            <person name="Schneider M."/>
            <person name="Jahnes B.C."/>
            <person name="Sadowski V."/>
            <person name="Camuy-Velez L.A."/>
            <person name="Duan J."/>
            <person name="Sabree Z.L."/>
        </authorList>
    </citation>
    <scope>NUCLEOTIDE SEQUENCE [LARGE SCALE GENOMIC DNA]</scope>
    <source>
        <strain evidence="10 11">PAL113</strain>
    </source>
</reference>
<dbReference type="InterPro" id="IPR027417">
    <property type="entry name" value="P-loop_NTPase"/>
</dbReference>
<dbReference type="Pfam" id="PF00005">
    <property type="entry name" value="ABC_tran"/>
    <property type="match status" value="2"/>
</dbReference>
<evidence type="ECO:0000259" key="9">
    <source>
        <dbReference type="PROSITE" id="PS50893"/>
    </source>
</evidence>
<dbReference type="PROSITE" id="PS00211">
    <property type="entry name" value="ABC_TRANSPORTER_1"/>
    <property type="match status" value="1"/>
</dbReference>
<dbReference type="InterPro" id="IPR003593">
    <property type="entry name" value="AAA+_ATPase"/>
</dbReference>
<evidence type="ECO:0000256" key="3">
    <source>
        <dbReference type="ARBA" id="ARBA00022597"/>
    </source>
</evidence>
<dbReference type="GO" id="GO:0005524">
    <property type="term" value="F:ATP binding"/>
    <property type="evidence" value="ECO:0007669"/>
    <property type="project" value="UniProtKB-KW"/>
</dbReference>
<dbReference type="Gene3D" id="3.40.50.300">
    <property type="entry name" value="P-loop containing nucleotide triphosphate hydrolases"/>
    <property type="match status" value="2"/>
</dbReference>
<dbReference type="InterPro" id="IPR003439">
    <property type="entry name" value="ABC_transporter-like_ATP-bd"/>
</dbReference>
<keyword evidence="8" id="KW-0472">Membrane</keyword>
<dbReference type="InterPro" id="IPR017871">
    <property type="entry name" value="ABC_transporter-like_CS"/>
</dbReference>
<keyword evidence="11" id="KW-1185">Reference proteome</keyword>
<keyword evidence="6 10" id="KW-0067">ATP-binding</keyword>
<evidence type="ECO:0000256" key="7">
    <source>
        <dbReference type="ARBA" id="ARBA00022967"/>
    </source>
</evidence>
<keyword evidence="5" id="KW-0547">Nucleotide-binding</keyword>
<dbReference type="Proteomes" id="UP001523566">
    <property type="component" value="Unassembled WGS sequence"/>
</dbReference>
<dbReference type="PANTHER" id="PTHR43790:SF3">
    <property type="entry name" value="D-ALLOSE IMPORT ATP-BINDING PROTEIN ALSA-RELATED"/>
    <property type="match status" value="1"/>
</dbReference>
<organism evidence="10 11">
    <name type="scientific">Aequitasia blattaphilus</name>
    <dbReference type="NCBI Taxonomy" id="2949332"/>
    <lineage>
        <taxon>Bacteria</taxon>
        <taxon>Bacillati</taxon>
        <taxon>Bacillota</taxon>
        <taxon>Clostridia</taxon>
        <taxon>Lachnospirales</taxon>
        <taxon>Lachnospiraceae</taxon>
        <taxon>Aequitasia</taxon>
    </lineage>
</organism>
<dbReference type="RefSeq" id="WP_262066808.1">
    <property type="nucleotide sequence ID" value="NZ_JAMXOD010000016.1"/>
</dbReference>
<dbReference type="PROSITE" id="PS50893">
    <property type="entry name" value="ABC_TRANSPORTER_2"/>
    <property type="match status" value="2"/>
</dbReference>
<keyword evidence="2" id="KW-1003">Cell membrane</keyword>
<evidence type="ECO:0000256" key="2">
    <source>
        <dbReference type="ARBA" id="ARBA00022475"/>
    </source>
</evidence>
<accession>A0ABT1EDI9</accession>
<evidence type="ECO:0000313" key="10">
    <source>
        <dbReference type="EMBL" id="MCP1103022.1"/>
    </source>
</evidence>
<feature type="domain" description="ABC transporter" evidence="9">
    <location>
        <begin position="254"/>
        <end position="492"/>
    </location>
</feature>
<keyword evidence="3" id="KW-0762">Sugar transport</keyword>
<dbReference type="PANTHER" id="PTHR43790">
    <property type="entry name" value="CARBOHYDRATE TRANSPORT ATP-BINDING PROTEIN MG119-RELATED"/>
    <property type="match status" value="1"/>
</dbReference>
<name>A0ABT1EDI9_9FIRM</name>
<sequence>MEKTKPILELKEIKKVYPGVTALNGVSIDFYPGEAHAICGENGAGKSTFIKCITGAIKPTEGRIVFKGEEVTDNSPLKSMDLGISAIYQEFNLIPFLSVAENIFYGNYPTRKGLVDFDKMEKESERILEYLGVDISVKTLVKDLSIGYQQIVEIAKSLVKDVKVLIMDEPSAPLTNNELKYLFEIVKKLKSDGVSIIYISHRLEEVFMLCEKISVLRDGNYVKSMDVADTTEEELIRTMVDRDLGEQYPEVPYKKSDKVLEVKNLTNKYVKDVSFSAYKGEILGFAGLVGAGRTEVMRAIFGADPIKTGEIILENQKIVNRTPKDGIQNGIGLLTEDRKTQGAILGMTIRENITYANLEGFSKGKFFVDQKKEMNDVTEYQKTLNIKTPSVEQKVKNLSGGNQQKVVLAKWLATNCKVLIFDEPTRGIDVGAKQEIYAIMKELVDAGKVVIMISSEMPELMCMSHRIIVMHEGRISGEILKSEATQEKILEMASH</sequence>
<evidence type="ECO:0000313" key="11">
    <source>
        <dbReference type="Proteomes" id="UP001523566"/>
    </source>
</evidence>
<evidence type="ECO:0000256" key="8">
    <source>
        <dbReference type="ARBA" id="ARBA00023136"/>
    </source>
</evidence>
<feature type="domain" description="ABC transporter" evidence="9">
    <location>
        <begin position="8"/>
        <end position="243"/>
    </location>
</feature>
<evidence type="ECO:0000256" key="4">
    <source>
        <dbReference type="ARBA" id="ARBA00022737"/>
    </source>
</evidence>
<keyword evidence="1" id="KW-0813">Transport</keyword>
<dbReference type="SUPFAM" id="SSF52540">
    <property type="entry name" value="P-loop containing nucleoside triphosphate hydrolases"/>
    <property type="match status" value="2"/>
</dbReference>
<dbReference type="CDD" id="cd03215">
    <property type="entry name" value="ABC_Carb_Monos_II"/>
    <property type="match status" value="1"/>
</dbReference>
<evidence type="ECO:0000256" key="6">
    <source>
        <dbReference type="ARBA" id="ARBA00022840"/>
    </source>
</evidence>
<dbReference type="EMBL" id="JAMZFW010000016">
    <property type="protein sequence ID" value="MCP1103022.1"/>
    <property type="molecule type" value="Genomic_DNA"/>
</dbReference>
<protein>
    <submittedName>
        <fullName evidence="10">Sugar ABC transporter ATP-binding protein</fullName>
    </submittedName>
</protein>
<comment type="caution">
    <text evidence="10">The sequence shown here is derived from an EMBL/GenBank/DDBJ whole genome shotgun (WGS) entry which is preliminary data.</text>
</comment>
<keyword evidence="7" id="KW-1278">Translocase</keyword>
<evidence type="ECO:0000256" key="5">
    <source>
        <dbReference type="ARBA" id="ARBA00022741"/>
    </source>
</evidence>
<dbReference type="SMART" id="SM00382">
    <property type="entry name" value="AAA"/>
    <property type="match status" value="2"/>
</dbReference>
<proteinExistence type="predicted"/>
<gene>
    <name evidence="10" type="ORF">NK125_11395</name>
</gene>
<dbReference type="CDD" id="cd03216">
    <property type="entry name" value="ABC_Carb_Monos_I"/>
    <property type="match status" value="1"/>
</dbReference>